<dbReference type="RefSeq" id="WP_221187791.1">
    <property type="nucleotide sequence ID" value="NZ_JACHXR010000007.1"/>
</dbReference>
<keyword evidence="3" id="KW-1185">Reference proteome</keyword>
<protein>
    <submittedName>
        <fullName evidence="2">Chromosome segregation ATPase</fullName>
    </submittedName>
</protein>
<dbReference type="AlphaFoldDB" id="A0A7W5HLZ8"/>
<keyword evidence="1" id="KW-0472">Membrane</keyword>
<organism evidence="2 3">
    <name type="scientific">Halomonas stenophila</name>
    <dbReference type="NCBI Taxonomy" id="795312"/>
    <lineage>
        <taxon>Bacteria</taxon>
        <taxon>Pseudomonadati</taxon>
        <taxon>Pseudomonadota</taxon>
        <taxon>Gammaproteobacteria</taxon>
        <taxon>Oceanospirillales</taxon>
        <taxon>Halomonadaceae</taxon>
        <taxon>Halomonas</taxon>
    </lineage>
</organism>
<dbReference type="Proteomes" id="UP000518892">
    <property type="component" value="Unassembled WGS sequence"/>
</dbReference>
<evidence type="ECO:0000313" key="2">
    <source>
        <dbReference type="EMBL" id="MBB3231718.1"/>
    </source>
</evidence>
<accession>A0A7W5HLZ8</accession>
<keyword evidence="1" id="KW-1133">Transmembrane helix</keyword>
<keyword evidence="1" id="KW-0812">Transmembrane</keyword>
<feature type="transmembrane region" description="Helical" evidence="1">
    <location>
        <begin position="12"/>
        <end position="31"/>
    </location>
</feature>
<evidence type="ECO:0000313" key="3">
    <source>
        <dbReference type="Proteomes" id="UP000518892"/>
    </source>
</evidence>
<dbReference type="EMBL" id="JACHXR010000007">
    <property type="protein sequence ID" value="MBB3231718.1"/>
    <property type="molecule type" value="Genomic_DNA"/>
</dbReference>
<comment type="caution">
    <text evidence="2">The sequence shown here is derived from an EMBL/GenBank/DDBJ whole genome shotgun (WGS) entry which is preliminary data.</text>
</comment>
<gene>
    <name evidence="2" type="ORF">FHR97_002577</name>
</gene>
<reference evidence="2 3" key="1">
    <citation type="submission" date="2020-08" db="EMBL/GenBank/DDBJ databases">
        <title>Genomic Encyclopedia of Type Strains, Phase III (KMG-III): the genomes of soil and plant-associated and newly described type strains.</title>
        <authorList>
            <person name="Whitman W."/>
        </authorList>
    </citation>
    <scope>NUCLEOTIDE SEQUENCE [LARGE SCALE GENOMIC DNA]</scope>
    <source>
        <strain evidence="2 3">CECT 7744</strain>
    </source>
</reference>
<name>A0A7W5HLZ8_9GAMM</name>
<proteinExistence type="predicted"/>
<evidence type="ECO:0000256" key="1">
    <source>
        <dbReference type="SAM" id="Phobius"/>
    </source>
</evidence>
<sequence>MMDSIDWTAAKFLFDVLQALFMAGLGFYVWWANKHRATGKAIAEVNGRIDDLDKHVSRIEQTLDNRPGYSEIEQLRTEMATMNRGVAELAAQMQSTTSLLNRVHEYLLTEKGNRQ</sequence>